<dbReference type="STRING" id="671143.DAMO_2464"/>
<reference evidence="2 3" key="1">
    <citation type="journal article" date="2010" name="Nature">
        <title>Nitrite-driven anaerobic methane oxidation by oxygenic bacteria.</title>
        <authorList>
            <person name="Ettwig K.F."/>
            <person name="Butler M.K."/>
            <person name="Le Paslier D."/>
            <person name="Pelletier E."/>
            <person name="Mangenot S."/>
            <person name="Kuypers M.M.M."/>
            <person name="Schreiber F."/>
            <person name="Dutilh B.E."/>
            <person name="Zedelius J."/>
            <person name="de Beer D."/>
            <person name="Gloerich J."/>
            <person name="Wessels H.J.C.T."/>
            <person name="van Allen T."/>
            <person name="Luesken F."/>
            <person name="Wu M."/>
            <person name="van de Pas-Schoonen K.T."/>
            <person name="Op den Camp H.J.M."/>
            <person name="Janssen-Megens E.M."/>
            <person name="Francoijs K-J."/>
            <person name="Stunnenberg H."/>
            <person name="Weissenbach J."/>
            <person name="Jetten M.S.M."/>
            <person name="Strous M."/>
        </authorList>
    </citation>
    <scope>NUCLEOTIDE SEQUENCE [LARGE SCALE GENOMIC DNA]</scope>
</reference>
<protein>
    <submittedName>
        <fullName evidence="2">Uncharacterized protein</fullName>
    </submittedName>
</protein>
<gene>
    <name evidence="2" type="ORF">DAMO_2464</name>
</gene>
<proteinExistence type="predicted"/>
<dbReference type="AlphaFoldDB" id="D5MJF2"/>
<dbReference type="HOGENOM" id="CLU_2988083_0_0_0"/>
<dbReference type="Proteomes" id="UP000006898">
    <property type="component" value="Chromosome"/>
</dbReference>
<evidence type="ECO:0000313" key="3">
    <source>
        <dbReference type="Proteomes" id="UP000006898"/>
    </source>
</evidence>
<accession>D5MJF2</accession>
<evidence type="ECO:0000256" key="1">
    <source>
        <dbReference type="SAM" id="MobiDB-lite"/>
    </source>
</evidence>
<organism evidence="2 3">
    <name type="scientific">Methylomirabilis oxygeniifera</name>
    <dbReference type="NCBI Taxonomy" id="671143"/>
    <lineage>
        <taxon>Bacteria</taxon>
        <taxon>Candidatus Methylomirabilota</taxon>
        <taxon>Candidatus Methylomirabilia</taxon>
        <taxon>Candidatus Methylomirabilales</taxon>
        <taxon>Candidatus Methylomirabilaceae</taxon>
        <taxon>Candidatus Methylomirabilis</taxon>
    </lineage>
</organism>
<sequence>MCGYLFLRLVGKDPSSEKNKHDNCDEPSESPHRCHKNTEYNIRHTCHLTSSPFYYNC</sequence>
<name>D5MJF2_METO1</name>
<dbReference type="EMBL" id="FP565575">
    <property type="protein sequence ID" value="CBE69537.1"/>
    <property type="molecule type" value="Genomic_DNA"/>
</dbReference>
<dbReference type="KEGG" id="mox:DAMO_2464"/>
<feature type="region of interest" description="Disordered" evidence="1">
    <location>
        <begin position="13"/>
        <end position="32"/>
    </location>
</feature>
<evidence type="ECO:0000313" key="2">
    <source>
        <dbReference type="EMBL" id="CBE69537.1"/>
    </source>
</evidence>